<feature type="transmembrane region" description="Helical" evidence="7">
    <location>
        <begin position="121"/>
        <end position="143"/>
    </location>
</feature>
<feature type="transmembrane region" description="Helical" evidence="7">
    <location>
        <begin position="80"/>
        <end position="101"/>
    </location>
</feature>
<name>A0A2W5SQU6_9CORY</name>
<comment type="catalytic activity">
    <reaction evidence="7">
        <text>L-cysteinyl-[prolipoprotein] + a 1,2-diacyl-sn-glycero-3-phospho-(1'-sn-glycerol) = an S-1,2-diacyl-sn-glyceryl-L-cysteinyl-[prolipoprotein] + sn-glycerol 1-phosphate + H(+)</text>
        <dbReference type="Rhea" id="RHEA:56712"/>
        <dbReference type="Rhea" id="RHEA-COMP:14679"/>
        <dbReference type="Rhea" id="RHEA-COMP:14680"/>
        <dbReference type="ChEBI" id="CHEBI:15378"/>
        <dbReference type="ChEBI" id="CHEBI:29950"/>
        <dbReference type="ChEBI" id="CHEBI:57685"/>
        <dbReference type="ChEBI" id="CHEBI:64716"/>
        <dbReference type="ChEBI" id="CHEBI:140658"/>
        <dbReference type="EC" id="2.5.1.145"/>
    </reaction>
</comment>
<dbReference type="GO" id="GO:0005886">
    <property type="term" value="C:plasma membrane"/>
    <property type="evidence" value="ECO:0007669"/>
    <property type="project" value="UniProtKB-SubCell"/>
</dbReference>
<dbReference type="Proteomes" id="UP000249432">
    <property type="component" value="Unassembled WGS sequence"/>
</dbReference>
<keyword evidence="5 7" id="KW-1133">Transmembrane helix</keyword>
<evidence type="ECO:0000256" key="1">
    <source>
        <dbReference type="ARBA" id="ARBA00007150"/>
    </source>
</evidence>
<reference evidence="8 9" key="1">
    <citation type="submission" date="2017-08" db="EMBL/GenBank/DDBJ databases">
        <title>Infants hospitalized years apart are colonized by the same room-sourced microbial strains.</title>
        <authorList>
            <person name="Brooks B."/>
            <person name="Olm M.R."/>
            <person name="Firek B.A."/>
            <person name="Baker R."/>
            <person name="Thomas B.C."/>
            <person name="Morowitz M.J."/>
            <person name="Banfield J.F."/>
        </authorList>
    </citation>
    <scope>NUCLEOTIDE SEQUENCE [LARGE SCALE GENOMIC DNA]</scope>
    <source>
        <strain evidence="8">S2_003_000_R1_3</strain>
    </source>
</reference>
<feature type="transmembrane region" description="Helical" evidence="7">
    <location>
        <begin position="150"/>
        <end position="168"/>
    </location>
</feature>
<keyword evidence="6 7" id="KW-0472">Membrane</keyword>
<evidence type="ECO:0000313" key="9">
    <source>
        <dbReference type="Proteomes" id="UP000249432"/>
    </source>
</evidence>
<dbReference type="Pfam" id="PF01790">
    <property type="entry name" value="LGT"/>
    <property type="match status" value="1"/>
</dbReference>
<dbReference type="GO" id="GO:0008961">
    <property type="term" value="F:phosphatidylglycerol-prolipoprotein diacylglyceryl transferase activity"/>
    <property type="evidence" value="ECO:0007669"/>
    <property type="project" value="UniProtKB-UniRule"/>
</dbReference>
<dbReference type="EC" id="2.5.1.145" evidence="7"/>
<dbReference type="UniPathway" id="UPA00664"/>
<feature type="binding site" evidence="7">
    <location>
        <position position="169"/>
    </location>
    <ligand>
        <name>a 1,2-diacyl-sn-glycero-3-phospho-(1'-sn-glycerol)</name>
        <dbReference type="ChEBI" id="CHEBI:64716"/>
    </ligand>
</feature>
<comment type="caution">
    <text evidence="8">The sequence shown here is derived from an EMBL/GenBank/DDBJ whole genome shotgun (WGS) entry which is preliminary data.</text>
</comment>
<evidence type="ECO:0000256" key="6">
    <source>
        <dbReference type="ARBA" id="ARBA00023136"/>
    </source>
</evidence>
<dbReference type="EMBL" id="QFRA01000007">
    <property type="protein sequence ID" value="PZR05302.1"/>
    <property type="molecule type" value="Genomic_DNA"/>
</dbReference>
<protein>
    <recommendedName>
        <fullName evidence="7">Phosphatidylglycerol--prolipoprotein diacylglyceryl transferase</fullName>
        <ecNumber evidence="7">2.5.1.145</ecNumber>
    </recommendedName>
</protein>
<feature type="transmembrane region" description="Helical" evidence="7">
    <location>
        <begin position="275"/>
        <end position="297"/>
    </location>
</feature>
<dbReference type="HAMAP" id="MF_01147">
    <property type="entry name" value="Lgt"/>
    <property type="match status" value="1"/>
</dbReference>
<keyword evidence="2 7" id="KW-1003">Cell membrane</keyword>
<feature type="transmembrane region" description="Helical" evidence="7">
    <location>
        <begin position="49"/>
        <end position="68"/>
    </location>
</feature>
<dbReference type="AlphaFoldDB" id="A0A2W5SQU6"/>
<comment type="function">
    <text evidence="7">Catalyzes the transfer of the diacylglyceryl group from phosphatidylglycerol to the sulfhydryl group of the N-terminal cysteine of a prolipoprotein, the first step in the formation of mature lipoproteins.</text>
</comment>
<dbReference type="PANTHER" id="PTHR30589">
    <property type="entry name" value="PROLIPOPROTEIN DIACYLGLYCERYL TRANSFERASE"/>
    <property type="match status" value="1"/>
</dbReference>
<dbReference type="InterPro" id="IPR001640">
    <property type="entry name" value="Lgt"/>
</dbReference>
<dbReference type="GO" id="GO:0042158">
    <property type="term" value="P:lipoprotein biosynthetic process"/>
    <property type="evidence" value="ECO:0007669"/>
    <property type="project" value="UniProtKB-UniRule"/>
</dbReference>
<accession>A0A2W5SQU6</accession>
<comment type="similarity">
    <text evidence="1 7">Belongs to the Lgt family.</text>
</comment>
<evidence type="ECO:0000256" key="2">
    <source>
        <dbReference type="ARBA" id="ARBA00022475"/>
    </source>
</evidence>
<evidence type="ECO:0000313" key="8">
    <source>
        <dbReference type="EMBL" id="PZR05302.1"/>
    </source>
</evidence>
<organism evidence="8 9">
    <name type="scientific">Corynebacterium kroppenstedtii</name>
    <dbReference type="NCBI Taxonomy" id="161879"/>
    <lineage>
        <taxon>Bacteria</taxon>
        <taxon>Bacillati</taxon>
        <taxon>Actinomycetota</taxon>
        <taxon>Actinomycetes</taxon>
        <taxon>Mycobacteriales</taxon>
        <taxon>Corynebacteriaceae</taxon>
        <taxon>Corynebacterium</taxon>
    </lineage>
</organism>
<feature type="transmembrane region" description="Helical" evidence="7">
    <location>
        <begin position="220"/>
        <end position="237"/>
    </location>
</feature>
<dbReference type="PANTHER" id="PTHR30589:SF0">
    <property type="entry name" value="PHOSPHATIDYLGLYCEROL--PROLIPOPROTEIN DIACYLGLYCERYL TRANSFERASE"/>
    <property type="match status" value="1"/>
</dbReference>
<dbReference type="NCBIfam" id="TIGR00544">
    <property type="entry name" value="lgt"/>
    <property type="match status" value="1"/>
</dbReference>
<comment type="pathway">
    <text evidence="7">Protein modification; lipoprotein biosynthesis (diacylglyceryl transfer).</text>
</comment>
<comment type="subcellular location">
    <subcellularLocation>
        <location evidence="7">Cell membrane</location>
        <topology evidence="7">Multi-pass membrane protein</topology>
    </subcellularLocation>
</comment>
<dbReference type="RefSeq" id="WP_303734609.1">
    <property type="nucleotide sequence ID" value="NZ_CAKZHK010000008.1"/>
</dbReference>
<dbReference type="PROSITE" id="PS01311">
    <property type="entry name" value="LGT"/>
    <property type="match status" value="1"/>
</dbReference>
<sequence>MTNVQATIVQQNGLVPHDGGLGGRSPDVTLLAAIPSPSQGVWMVGGFPIRGYALSILVGILVAVLWSQRRYAARGGNREVVLDVALAAVPAGIIGGRLYHLATDWRTYWGPNGTPGDWWKITNGGLGIWGAVIGGGLAAWAVLRWKHLALAPFADSVAPPILVAQGIGRLGNWFNQELYGRPTDLPWGLKIFERVDDHGVLDPVLGHSNGHVIAVVQPTFLYEMLWNFAIAALIVWIDRKFRLGGGRVFALYVAGYTAGRFWIELLRADTATHVFGLRINTITSAVCFVCAAIFLVWTRSRRRETPEELRT</sequence>
<evidence type="ECO:0000256" key="3">
    <source>
        <dbReference type="ARBA" id="ARBA00022679"/>
    </source>
</evidence>
<gene>
    <name evidence="7" type="primary">lgt</name>
    <name evidence="8" type="ORF">DI525_04590</name>
</gene>
<evidence type="ECO:0000256" key="5">
    <source>
        <dbReference type="ARBA" id="ARBA00022989"/>
    </source>
</evidence>
<keyword evidence="3 7" id="KW-0808">Transferase</keyword>
<evidence type="ECO:0000256" key="4">
    <source>
        <dbReference type="ARBA" id="ARBA00022692"/>
    </source>
</evidence>
<proteinExistence type="inferred from homology"/>
<evidence type="ECO:0000256" key="7">
    <source>
        <dbReference type="HAMAP-Rule" id="MF_01147"/>
    </source>
</evidence>
<feature type="transmembrane region" description="Helical" evidence="7">
    <location>
        <begin position="244"/>
        <end position="263"/>
    </location>
</feature>
<keyword evidence="8" id="KW-0449">Lipoprotein</keyword>
<keyword evidence="4 7" id="KW-0812">Transmembrane</keyword>